<comment type="caution">
    <text evidence="1">The sequence shown here is derived from an EMBL/GenBank/DDBJ whole genome shotgun (WGS) entry which is preliminary data.</text>
</comment>
<dbReference type="Proteomes" id="UP001370299">
    <property type="component" value="Unassembled WGS sequence"/>
</dbReference>
<feature type="non-terminal residue" evidence="1">
    <location>
        <position position="1"/>
    </location>
</feature>
<protein>
    <submittedName>
        <fullName evidence="1">Uncharacterized protein</fullName>
    </submittedName>
</protein>
<dbReference type="RefSeq" id="WP_340195825.1">
    <property type="nucleotide sequence ID" value="NZ_JBBKAP010000010.1"/>
</dbReference>
<evidence type="ECO:0000313" key="1">
    <source>
        <dbReference type="EMBL" id="MEK0170046.1"/>
    </source>
</evidence>
<reference evidence="1 2" key="1">
    <citation type="submission" date="2024-03" db="EMBL/GenBank/DDBJ databases">
        <title>Whole genomes of four grape xylem sap localized bacterial endophytes.</title>
        <authorList>
            <person name="Kumar G."/>
            <person name="Savka M.A."/>
        </authorList>
    </citation>
    <scope>NUCLEOTIDE SEQUENCE [LARGE SCALE GENOMIC DNA]</scope>
    <source>
        <strain evidence="1 2">RIT_GXS8</strain>
    </source>
</reference>
<evidence type="ECO:0000313" key="2">
    <source>
        <dbReference type="Proteomes" id="UP001370299"/>
    </source>
</evidence>
<organism evidence="1 2">
    <name type="scientific">Curtobacterium citreum</name>
    <dbReference type="NCBI Taxonomy" id="2036"/>
    <lineage>
        <taxon>Bacteria</taxon>
        <taxon>Bacillati</taxon>
        <taxon>Actinomycetota</taxon>
        <taxon>Actinomycetes</taxon>
        <taxon>Micrococcales</taxon>
        <taxon>Microbacteriaceae</taxon>
        <taxon>Curtobacterium</taxon>
    </lineage>
</organism>
<gene>
    <name evidence="1" type="ORF">WMN62_01035</name>
</gene>
<dbReference type="EMBL" id="JBBLYY010000008">
    <property type="protein sequence ID" value="MEK0170046.1"/>
    <property type="molecule type" value="Genomic_DNA"/>
</dbReference>
<name>A0ABU8Y7G6_9MICO</name>
<sequence>HRQAHRQRGIRLATLQITPVETVVFMGVGCLSGTPSGLHLQVVPPGDRLGRSVLRLSGNE</sequence>
<keyword evidence="2" id="KW-1185">Reference proteome</keyword>
<proteinExistence type="predicted"/>
<accession>A0ABU8Y7G6</accession>